<dbReference type="EC" id="2.7.1.182" evidence="15"/>
<feature type="compositionally biased region" description="Low complexity" evidence="18">
    <location>
        <begin position="997"/>
        <end position="1009"/>
    </location>
</feature>
<dbReference type="PROSITE" id="PS50865">
    <property type="entry name" value="ZF_MYND_2"/>
    <property type="match status" value="1"/>
</dbReference>
<evidence type="ECO:0000256" key="7">
    <source>
        <dbReference type="ARBA" id="ARBA00022723"/>
    </source>
</evidence>
<dbReference type="PANTHER" id="PTHR32523:SF8">
    <property type="entry name" value="DOLICHOL KINASE"/>
    <property type="match status" value="1"/>
</dbReference>
<gene>
    <name evidence="20" type="ORF">CHLRE_09g401589v5</name>
</gene>
<keyword evidence="10" id="KW-0862">Zinc</keyword>
<comment type="similarity">
    <text evidence="2">Belongs to the polyprenol kinase family.</text>
</comment>
<dbReference type="OrthoDB" id="559020at2759"/>
<feature type="domain" description="MYND-type" evidence="19">
    <location>
        <begin position="1179"/>
        <end position="1227"/>
    </location>
</feature>
<keyword evidence="21" id="KW-1185">Reference proteome</keyword>
<evidence type="ECO:0000256" key="14">
    <source>
        <dbReference type="ARBA" id="ARBA00024015"/>
    </source>
</evidence>
<evidence type="ECO:0000256" key="10">
    <source>
        <dbReference type="ARBA" id="ARBA00022833"/>
    </source>
</evidence>
<evidence type="ECO:0000256" key="15">
    <source>
        <dbReference type="ARBA" id="ARBA00039024"/>
    </source>
</evidence>
<dbReference type="RefSeq" id="XP_042921403.1">
    <property type="nucleotide sequence ID" value="XM_043066035.1"/>
</dbReference>
<dbReference type="AlphaFoldDB" id="A0A2K3DF17"/>
<accession>A0A2K3DF17</accession>
<dbReference type="GO" id="GO:0008270">
    <property type="term" value="F:zinc ion binding"/>
    <property type="evidence" value="ECO:0007669"/>
    <property type="project" value="UniProtKB-KW"/>
</dbReference>
<keyword evidence="8 17" id="KW-0863">Zinc-finger</keyword>
<feature type="region of interest" description="Disordered" evidence="18">
    <location>
        <begin position="856"/>
        <end position="879"/>
    </location>
</feature>
<comment type="catalytic activity">
    <reaction evidence="16">
        <text>phytol + CTP = phytyl phosphate + CDP + H(+)</text>
        <dbReference type="Rhea" id="RHEA:38055"/>
        <dbReference type="ChEBI" id="CHEBI:15378"/>
        <dbReference type="ChEBI" id="CHEBI:17327"/>
        <dbReference type="ChEBI" id="CHEBI:37563"/>
        <dbReference type="ChEBI" id="CHEBI:58069"/>
        <dbReference type="ChEBI" id="CHEBI:75483"/>
        <dbReference type="EC" id="2.7.1.182"/>
    </reaction>
</comment>
<evidence type="ECO:0000256" key="13">
    <source>
        <dbReference type="ARBA" id="ARBA00023136"/>
    </source>
</evidence>
<reference evidence="20 21" key="1">
    <citation type="journal article" date="2007" name="Science">
        <title>The Chlamydomonas genome reveals the evolution of key animal and plant functions.</title>
        <authorList>
            <person name="Merchant S.S."/>
            <person name="Prochnik S.E."/>
            <person name="Vallon O."/>
            <person name="Harris E.H."/>
            <person name="Karpowicz S.J."/>
            <person name="Witman G.B."/>
            <person name="Terry A."/>
            <person name="Salamov A."/>
            <person name="Fritz-Laylin L.K."/>
            <person name="Marechal-Drouard L."/>
            <person name="Marshall W.F."/>
            <person name="Qu L.H."/>
            <person name="Nelson D.R."/>
            <person name="Sanderfoot A.A."/>
            <person name="Spalding M.H."/>
            <person name="Kapitonov V.V."/>
            <person name="Ren Q."/>
            <person name="Ferris P."/>
            <person name="Lindquist E."/>
            <person name="Shapiro H."/>
            <person name="Lucas S.M."/>
            <person name="Grimwood J."/>
            <person name="Schmutz J."/>
            <person name="Cardol P."/>
            <person name="Cerutti H."/>
            <person name="Chanfreau G."/>
            <person name="Chen C.L."/>
            <person name="Cognat V."/>
            <person name="Croft M.T."/>
            <person name="Dent R."/>
            <person name="Dutcher S."/>
            <person name="Fernandez E."/>
            <person name="Fukuzawa H."/>
            <person name="Gonzalez-Ballester D."/>
            <person name="Gonzalez-Halphen D."/>
            <person name="Hallmann A."/>
            <person name="Hanikenne M."/>
            <person name="Hippler M."/>
            <person name="Inwood W."/>
            <person name="Jabbari K."/>
            <person name="Kalanon M."/>
            <person name="Kuras R."/>
            <person name="Lefebvre P.A."/>
            <person name="Lemaire S.D."/>
            <person name="Lobanov A.V."/>
            <person name="Lohr M."/>
            <person name="Manuell A."/>
            <person name="Meier I."/>
            <person name="Mets L."/>
            <person name="Mittag M."/>
            <person name="Mittelmeier T."/>
            <person name="Moroney J.V."/>
            <person name="Moseley J."/>
            <person name="Napoli C."/>
            <person name="Nedelcu A.M."/>
            <person name="Niyogi K."/>
            <person name="Novoselov S.V."/>
            <person name="Paulsen I.T."/>
            <person name="Pazour G."/>
            <person name="Purton S."/>
            <person name="Ral J.P."/>
            <person name="Riano-Pachon D.M."/>
            <person name="Riekhof W."/>
            <person name="Rymarquis L."/>
            <person name="Schroda M."/>
            <person name="Stern D."/>
            <person name="Umen J."/>
            <person name="Willows R."/>
            <person name="Wilson N."/>
            <person name="Zimmer S.L."/>
            <person name="Allmer J."/>
            <person name="Balk J."/>
            <person name="Bisova K."/>
            <person name="Chen C.J."/>
            <person name="Elias M."/>
            <person name="Gendler K."/>
            <person name="Hauser C."/>
            <person name="Lamb M.R."/>
            <person name="Ledford H."/>
            <person name="Long J.C."/>
            <person name="Minagawa J."/>
            <person name="Page M.D."/>
            <person name="Pan J."/>
            <person name="Pootakham W."/>
            <person name="Roje S."/>
            <person name="Rose A."/>
            <person name="Stahlberg E."/>
            <person name="Terauchi A.M."/>
            <person name="Yang P."/>
            <person name="Ball S."/>
            <person name="Bowler C."/>
            <person name="Dieckmann C.L."/>
            <person name="Gladyshev V.N."/>
            <person name="Green P."/>
            <person name="Jorgensen R."/>
            <person name="Mayfield S."/>
            <person name="Mueller-Roeber B."/>
            <person name="Rajamani S."/>
            <person name="Sayre R.T."/>
            <person name="Brokstein P."/>
            <person name="Dubchak I."/>
            <person name="Goodstein D."/>
            <person name="Hornick L."/>
            <person name="Huang Y.W."/>
            <person name="Jhaveri J."/>
            <person name="Luo Y."/>
            <person name="Martinez D."/>
            <person name="Ngau W.C."/>
            <person name="Otillar B."/>
            <person name="Poliakov A."/>
            <person name="Porter A."/>
            <person name="Szajkowski L."/>
            <person name="Werner G."/>
            <person name="Zhou K."/>
            <person name="Grigoriev I.V."/>
            <person name="Rokhsar D.S."/>
            <person name="Grossman A.R."/>
        </authorList>
    </citation>
    <scope>NUCLEOTIDE SEQUENCE [LARGE SCALE GENOMIC DNA]</scope>
    <source>
        <strain evidence="21">CC-503</strain>
    </source>
</reference>
<keyword evidence="12" id="KW-1133">Transmembrane helix</keyword>
<dbReference type="InterPro" id="IPR039606">
    <property type="entry name" value="Phytol/farnesol_kinase"/>
</dbReference>
<dbReference type="KEGG" id="cre:CHLRE_09g401589v5"/>
<evidence type="ECO:0000256" key="17">
    <source>
        <dbReference type="PROSITE-ProRule" id="PRU00134"/>
    </source>
</evidence>
<dbReference type="InParanoid" id="A0A2K3DF17"/>
<evidence type="ECO:0000256" key="18">
    <source>
        <dbReference type="SAM" id="MobiDB-lite"/>
    </source>
</evidence>
<comment type="pathway">
    <text evidence="14">Cofactor biosynthesis; tocopherol biosynthesis.</text>
</comment>
<dbReference type="Proteomes" id="UP000006906">
    <property type="component" value="Chromosome 9"/>
</dbReference>
<evidence type="ECO:0000256" key="12">
    <source>
        <dbReference type="ARBA" id="ARBA00022989"/>
    </source>
</evidence>
<keyword evidence="4" id="KW-0934">Plastid</keyword>
<dbReference type="Gramene" id="PNW79126">
    <property type="protein sequence ID" value="PNW79126"/>
    <property type="gene ID" value="CHLRE_09g401589v5"/>
</dbReference>
<proteinExistence type="inferred from homology"/>
<dbReference type="EMBL" id="CM008970">
    <property type="protein sequence ID" value="PNW79126.1"/>
    <property type="molecule type" value="Genomic_DNA"/>
</dbReference>
<evidence type="ECO:0000256" key="9">
    <source>
        <dbReference type="ARBA" id="ARBA00022777"/>
    </source>
</evidence>
<evidence type="ECO:0000256" key="4">
    <source>
        <dbReference type="ARBA" id="ARBA00022640"/>
    </source>
</evidence>
<keyword evidence="3" id="KW-0150">Chloroplast</keyword>
<dbReference type="GO" id="GO:0009507">
    <property type="term" value="C:chloroplast"/>
    <property type="evidence" value="ECO:0007669"/>
    <property type="project" value="UniProtKB-SubCell"/>
</dbReference>
<evidence type="ECO:0000256" key="3">
    <source>
        <dbReference type="ARBA" id="ARBA00022528"/>
    </source>
</evidence>
<evidence type="ECO:0000256" key="11">
    <source>
        <dbReference type="ARBA" id="ARBA00022946"/>
    </source>
</evidence>
<keyword evidence="11" id="KW-0809">Transit peptide</keyword>
<evidence type="ECO:0000256" key="8">
    <source>
        <dbReference type="ARBA" id="ARBA00022771"/>
    </source>
</evidence>
<dbReference type="GO" id="GO:0016020">
    <property type="term" value="C:membrane"/>
    <property type="evidence" value="ECO:0007669"/>
    <property type="project" value="UniProtKB-SubCell"/>
</dbReference>
<sequence length="1260" mass="127518">MPPRLRAQQAPVEAEEVTRLKAELQTLSRTRGTQDVSGRYSRLHSAATLAEVDKLDGNEEASVLALLVAAYGAVGRSILGTAGANLRVWALLGSEIHERRTPQLVLALLRSDTLSLLAQICSALGTADGGEAAGPSTSSSSAIPRSAQVAIVGQVSCMLYSIVSTTDAEQHAVLSDVVTALGRSQLLEHLAGAILRLAAVLPPGVRGIGDPDAALVRFHGAGQEPSAAFDAEADWACLCLAVHAACQSVVALGYYNKLTFDFSRLAPVPHPAYAETHPAVLVHVSQLRPLLSGRCVQWFVVWALQAACLGSEAAKAPAAAAPGAAAAAAAGPGPSGPDAPQQEVPRILPLRLPPAPAALPAAGTPVAACALVETAVMLVWQMTVSGPGHLPIVQPPVGYRPAATPVQQMAPGAAAAGAGAYAAATAANAGAGRLGRAALPSVPNSAVAVYDLIKAGWPGFYGMGSGVSGTGDGGGAGDGTRVYMSAAAPLLCRLVTELRPRQAAARLPGLWREVLVPEVRDLASAGFGTLVAELLRLQVPAPPLAAGAPQPSARASSYSTYSLRCALDAGLLPALERVLRNEQAWAIGIPHVSDLSNGPGRASSTGPQPGACNAFHMLREINGSLRYSGLWPAALAHAPPEQVVGLVATMTAAARWLSQKPPVMLRGRPLAGRLNKMMPYQGDAMGLLCGNLAALLEQGLDLAEDAAAAEGSAAAARAAREEATVSVAGAPAGSSSHSHRRPYLRLNDALEAPESAPMQWAWLVAAGGTPPAGSAAAAQRDWLLSFAALQWLPLLLEDLGATLDQIVELEERAADGKAVGLSAIGLETAVVVLRVAGGVLAAAALAQADAAETAQRVTDDDSTGQAAAGMAGAGQAQQRQQQHLESWRPFILGLVDGGYLRPLVGYMATHTEEWVGGSSSISSGSTGDGTRCGGAYNADADAAGGDGLEGCVLDALEAFWAHRPKAVVGLMLVGAHDQGDCTSRLCDQSDSVGNTDSSCSNGSSSRSSSPAPAHQVVVDQDLWGLRPLREVAAQHGRSELVQLMDAASVSLAAALDMADAAAAGCEASVGLPDVSFSQQVKQLQLRLRRRYGGAAEGGGSADGADRDATGRHLRRAWRLLSPYEVRQQVEAALAAAAAAAAVAPAAATSSAGAASGSGGGGAASVAAATAVAPAALCANPSCSSLDGPSALVPPGGGKTCSRCRAARYCCGLCQLQHWREEGHATQCPGVVAAAAPAGSAVVVGSAAGVGASSAAEEGAT</sequence>
<name>A0A2K3DF17_CHLRE</name>
<keyword evidence="13" id="KW-0472">Membrane</keyword>
<keyword evidence="7" id="KW-0479">Metal-binding</keyword>
<evidence type="ECO:0000313" key="20">
    <source>
        <dbReference type="EMBL" id="PNW79126.1"/>
    </source>
</evidence>
<dbReference type="GeneID" id="66054796"/>
<evidence type="ECO:0000256" key="5">
    <source>
        <dbReference type="ARBA" id="ARBA00022679"/>
    </source>
</evidence>
<evidence type="ECO:0000256" key="16">
    <source>
        <dbReference type="ARBA" id="ARBA00048889"/>
    </source>
</evidence>
<dbReference type="Pfam" id="PF01753">
    <property type="entry name" value="zf-MYND"/>
    <property type="match status" value="1"/>
</dbReference>
<dbReference type="GO" id="GO:0010276">
    <property type="term" value="F:phytol kinase activity"/>
    <property type="evidence" value="ECO:0007669"/>
    <property type="project" value="UniProtKB-EC"/>
</dbReference>
<evidence type="ECO:0000313" key="21">
    <source>
        <dbReference type="Proteomes" id="UP000006906"/>
    </source>
</evidence>
<keyword evidence="5" id="KW-0808">Transferase</keyword>
<dbReference type="Gene3D" id="6.10.140.2220">
    <property type="match status" value="1"/>
</dbReference>
<evidence type="ECO:0000256" key="2">
    <source>
        <dbReference type="ARBA" id="ARBA00010794"/>
    </source>
</evidence>
<evidence type="ECO:0000256" key="6">
    <source>
        <dbReference type="ARBA" id="ARBA00022692"/>
    </source>
</evidence>
<organism evidence="20 21">
    <name type="scientific">Chlamydomonas reinhardtii</name>
    <name type="common">Chlamydomonas smithii</name>
    <dbReference type="NCBI Taxonomy" id="3055"/>
    <lineage>
        <taxon>Eukaryota</taxon>
        <taxon>Viridiplantae</taxon>
        <taxon>Chlorophyta</taxon>
        <taxon>core chlorophytes</taxon>
        <taxon>Chlorophyceae</taxon>
        <taxon>CS clade</taxon>
        <taxon>Chlamydomonadales</taxon>
        <taxon>Chlamydomonadaceae</taxon>
        <taxon>Chlamydomonas</taxon>
    </lineage>
</organism>
<keyword evidence="9" id="KW-0418">Kinase</keyword>
<dbReference type="GO" id="GO:0016301">
    <property type="term" value="F:kinase activity"/>
    <property type="evidence" value="ECO:0000318"/>
    <property type="project" value="GO_Central"/>
</dbReference>
<dbReference type="PANTHER" id="PTHR32523">
    <property type="entry name" value="PHYTOL KINASE 1, CHLOROPLASTIC"/>
    <property type="match status" value="1"/>
</dbReference>
<protein>
    <recommendedName>
        <fullName evidence="15">phytol kinase</fullName>
        <ecNumber evidence="15">2.7.1.182</ecNumber>
    </recommendedName>
</protein>
<evidence type="ECO:0000256" key="1">
    <source>
        <dbReference type="ARBA" id="ARBA00004508"/>
    </source>
</evidence>
<feature type="region of interest" description="Disordered" evidence="18">
    <location>
        <begin position="992"/>
        <end position="1013"/>
    </location>
</feature>
<evidence type="ECO:0000259" key="19">
    <source>
        <dbReference type="PROSITE" id="PS50865"/>
    </source>
</evidence>
<feature type="compositionally biased region" description="Low complexity" evidence="18">
    <location>
        <begin position="864"/>
        <end position="879"/>
    </location>
</feature>
<dbReference type="SUPFAM" id="SSF144232">
    <property type="entry name" value="HIT/MYND zinc finger-like"/>
    <property type="match status" value="1"/>
</dbReference>
<keyword evidence="6" id="KW-0812">Transmembrane</keyword>
<comment type="subcellular location">
    <subcellularLocation>
        <location evidence="1">Plastid</location>
        <location evidence="1">Chloroplast membrane</location>
        <topology evidence="1">Multi-pass membrane protein</topology>
    </subcellularLocation>
</comment>
<dbReference type="InterPro" id="IPR002893">
    <property type="entry name" value="Znf_MYND"/>
</dbReference>